<name>R7WAM0_AEGTA</name>
<reference evidence="2" key="1">
    <citation type="submission" date="2015-06" db="UniProtKB">
        <authorList>
            <consortium name="EnsemblPlants"/>
        </authorList>
    </citation>
    <scope>IDENTIFICATION</scope>
</reference>
<organism evidence="2">
    <name type="scientific">Aegilops tauschii</name>
    <name type="common">Tausch's goatgrass</name>
    <name type="synonym">Aegilops squarrosa</name>
    <dbReference type="NCBI Taxonomy" id="37682"/>
    <lineage>
        <taxon>Eukaryota</taxon>
        <taxon>Viridiplantae</taxon>
        <taxon>Streptophyta</taxon>
        <taxon>Embryophyta</taxon>
        <taxon>Tracheophyta</taxon>
        <taxon>Spermatophyta</taxon>
        <taxon>Magnoliopsida</taxon>
        <taxon>Liliopsida</taxon>
        <taxon>Poales</taxon>
        <taxon>Poaceae</taxon>
        <taxon>BOP clade</taxon>
        <taxon>Pooideae</taxon>
        <taxon>Triticodae</taxon>
        <taxon>Triticeae</taxon>
        <taxon>Triticinae</taxon>
        <taxon>Aegilops</taxon>
    </lineage>
</organism>
<evidence type="ECO:0000256" key="1">
    <source>
        <dbReference type="SAM" id="MobiDB-lite"/>
    </source>
</evidence>
<feature type="region of interest" description="Disordered" evidence="1">
    <location>
        <begin position="149"/>
        <end position="205"/>
    </location>
</feature>
<feature type="compositionally biased region" description="Basic residues" evidence="1">
    <location>
        <begin position="149"/>
        <end position="160"/>
    </location>
</feature>
<proteinExistence type="predicted"/>
<protein>
    <submittedName>
        <fullName evidence="2">Uncharacterized protein</fullName>
    </submittedName>
</protein>
<evidence type="ECO:0000313" key="2">
    <source>
        <dbReference type="EnsemblPlants" id="EMT19442"/>
    </source>
</evidence>
<dbReference type="AlphaFoldDB" id="R7WAM0"/>
<sequence>MVSSSSSFVDPLVGALAAAGGVDVDEDADGLADAGAVLGGLERVADVGDGAPGAERVGHVVEAEQVLGVAAGEHIHHGARSITSTGPDNPKMDGWMDRLVWSAWTDKESFTCQEEAQPQYRILSPARSVRPAGRVGASSIACSGLLVNKKKKKKKKKKSRLLLGELAERRKRARRKEGSEAEKSKRKKRNRGGRNPQALLFGRLA</sequence>
<dbReference type="EnsemblPlants" id="EMT19442">
    <property type="protein sequence ID" value="EMT19442"/>
    <property type="gene ID" value="F775_09746"/>
</dbReference>
<accession>R7WAM0</accession>